<evidence type="ECO:0000256" key="1">
    <source>
        <dbReference type="SAM" id="MobiDB-lite"/>
    </source>
</evidence>
<sequence>MSTVTINPALNLVVPLNDKRSFVHCPPMTREAFASCWSLLAKTWSRLEGDNLGITAGAAVAAYALADIARQDDPEIPGSDAAYRSFMAELRRNASYIGPMEEDGFGPVPLATALKKGWINDDDQDEIDNALVFFTLGSRLLPKGRKKLIFSLMSKLRGVGASSLSATEYAASKQNSTQDAPTGATAEAS</sequence>
<organism evidence="2 3">
    <name type="scientific">Saccharibacter floricola DSM 15669</name>
    <dbReference type="NCBI Taxonomy" id="1123227"/>
    <lineage>
        <taxon>Bacteria</taxon>
        <taxon>Pseudomonadati</taxon>
        <taxon>Pseudomonadota</taxon>
        <taxon>Alphaproteobacteria</taxon>
        <taxon>Acetobacterales</taxon>
        <taxon>Acetobacteraceae</taxon>
        <taxon>Saccharibacter</taxon>
    </lineage>
</organism>
<name>A0ABQ0P033_9PROT</name>
<accession>A0ABQ0P033</accession>
<feature type="region of interest" description="Disordered" evidence="1">
    <location>
        <begin position="167"/>
        <end position="189"/>
    </location>
</feature>
<feature type="compositionally biased region" description="Polar residues" evidence="1">
    <location>
        <begin position="167"/>
        <end position="180"/>
    </location>
</feature>
<dbReference type="EMBL" id="BAQD01000033">
    <property type="protein sequence ID" value="GBQ07522.1"/>
    <property type="molecule type" value="Genomic_DNA"/>
</dbReference>
<protein>
    <submittedName>
        <fullName evidence="2">Uncharacterized protein</fullName>
    </submittedName>
</protein>
<reference evidence="2" key="1">
    <citation type="submission" date="2013-04" db="EMBL/GenBank/DDBJ databases">
        <title>The genome sequencing project of 58 acetic acid bacteria.</title>
        <authorList>
            <person name="Okamoto-Kainuma A."/>
            <person name="Ishikawa M."/>
            <person name="Umino S."/>
            <person name="Koizumi Y."/>
            <person name="Shiwa Y."/>
            <person name="Yoshikawa H."/>
            <person name="Matsutani M."/>
            <person name="Matsushita K."/>
        </authorList>
    </citation>
    <scope>NUCLEOTIDE SEQUENCE</scope>
    <source>
        <strain evidence="2">DSM 15669</strain>
    </source>
</reference>
<evidence type="ECO:0000313" key="2">
    <source>
        <dbReference type="EMBL" id="GBQ07522.1"/>
    </source>
</evidence>
<comment type="caution">
    <text evidence="2">The sequence shown here is derived from an EMBL/GenBank/DDBJ whole genome shotgun (WGS) entry which is preliminary data.</text>
</comment>
<dbReference type="RefSeq" id="WP_018981061.1">
    <property type="nucleotide sequence ID" value="NZ_BAQD01000033.1"/>
</dbReference>
<gene>
    <name evidence="2" type="ORF">AA15669_1418</name>
</gene>
<keyword evidence="3" id="KW-1185">Reference proteome</keyword>
<dbReference type="Proteomes" id="UP001062901">
    <property type="component" value="Unassembled WGS sequence"/>
</dbReference>
<proteinExistence type="predicted"/>
<evidence type="ECO:0000313" key="3">
    <source>
        <dbReference type="Proteomes" id="UP001062901"/>
    </source>
</evidence>